<name>A0A1D6JR53_MAIZE</name>
<proteinExistence type="predicted"/>
<feature type="compositionally biased region" description="Basic and acidic residues" evidence="1">
    <location>
        <begin position="87"/>
        <end position="116"/>
    </location>
</feature>
<dbReference type="EMBL" id="CM007647">
    <property type="protein sequence ID" value="ONL94434.1"/>
    <property type="molecule type" value="Genomic_DNA"/>
</dbReference>
<gene>
    <name evidence="2" type="ORF">ZEAMMB73_Zm00001d027986</name>
</gene>
<sequence>MGYLLSSSRRIALSSSTLSVIFLRRLYPPLRPRWLMAHPKDSEFLNVPIQHYLTMQTIFGSGVATNETLGIPPEVETIDVDVEAGDTTDHKFKPGDGFDHKSKHDERNDNKFKHESSNLGKRKRDDATAL</sequence>
<evidence type="ECO:0000256" key="1">
    <source>
        <dbReference type="SAM" id="MobiDB-lite"/>
    </source>
</evidence>
<organism evidence="2">
    <name type="scientific">Zea mays</name>
    <name type="common">Maize</name>
    <dbReference type="NCBI Taxonomy" id="4577"/>
    <lineage>
        <taxon>Eukaryota</taxon>
        <taxon>Viridiplantae</taxon>
        <taxon>Streptophyta</taxon>
        <taxon>Embryophyta</taxon>
        <taxon>Tracheophyta</taxon>
        <taxon>Spermatophyta</taxon>
        <taxon>Magnoliopsida</taxon>
        <taxon>Liliopsida</taxon>
        <taxon>Poales</taxon>
        <taxon>Poaceae</taxon>
        <taxon>PACMAD clade</taxon>
        <taxon>Panicoideae</taxon>
        <taxon>Andropogonodae</taxon>
        <taxon>Andropogoneae</taxon>
        <taxon>Tripsacinae</taxon>
        <taxon>Zea</taxon>
    </lineage>
</organism>
<evidence type="ECO:0000313" key="2">
    <source>
        <dbReference type="EMBL" id="ONL94434.1"/>
    </source>
</evidence>
<accession>A0A1D6JR53</accession>
<dbReference type="PaxDb" id="4577-GRMZM2G006626_P01"/>
<dbReference type="AlphaFoldDB" id="A0A1D6JR53"/>
<feature type="region of interest" description="Disordered" evidence="1">
    <location>
        <begin position="83"/>
        <end position="130"/>
    </location>
</feature>
<reference evidence="2" key="1">
    <citation type="submission" date="2015-12" db="EMBL/GenBank/DDBJ databases">
        <title>Update maize B73 reference genome by single molecule sequencing technologies.</title>
        <authorList>
            <consortium name="Maize Genome Sequencing Project"/>
            <person name="Ware D."/>
        </authorList>
    </citation>
    <scope>NUCLEOTIDE SEQUENCE [LARGE SCALE GENOMIC DNA]</scope>
    <source>
        <tissue evidence="2">Seedling</tissue>
    </source>
</reference>
<dbReference type="InParanoid" id="A0A1D6JR53"/>
<protein>
    <submittedName>
        <fullName evidence="2">Uncharacterized protein</fullName>
    </submittedName>
</protein>